<dbReference type="InterPro" id="IPR009057">
    <property type="entry name" value="Homeodomain-like_sf"/>
</dbReference>
<keyword evidence="3" id="KW-0804">Transcription</keyword>
<dbReference type="InterPro" id="IPR004111">
    <property type="entry name" value="Repressor_TetR_C"/>
</dbReference>
<dbReference type="SUPFAM" id="SSF46689">
    <property type="entry name" value="Homeodomain-like"/>
    <property type="match status" value="1"/>
</dbReference>
<dbReference type="InterPro" id="IPR001647">
    <property type="entry name" value="HTH_TetR"/>
</dbReference>
<dbReference type="AlphaFoldDB" id="W5WFF1"/>
<dbReference type="InterPro" id="IPR036271">
    <property type="entry name" value="Tet_transcr_reg_TetR-rel_C_sf"/>
</dbReference>
<dbReference type="Proteomes" id="UP000019225">
    <property type="component" value="Chromosome"/>
</dbReference>
<dbReference type="SUPFAM" id="SSF48498">
    <property type="entry name" value="Tetracyclin repressor-like, C-terminal domain"/>
    <property type="match status" value="1"/>
</dbReference>
<dbReference type="HOGENOM" id="CLU_069543_5_2_11"/>
<evidence type="ECO:0000256" key="4">
    <source>
        <dbReference type="PROSITE-ProRule" id="PRU00335"/>
    </source>
</evidence>
<evidence type="ECO:0000313" key="7">
    <source>
        <dbReference type="Proteomes" id="UP000019225"/>
    </source>
</evidence>
<gene>
    <name evidence="6" type="ORF">KALB_6212</name>
</gene>
<dbReference type="GO" id="GO:0003700">
    <property type="term" value="F:DNA-binding transcription factor activity"/>
    <property type="evidence" value="ECO:0007669"/>
    <property type="project" value="TreeGrafter"/>
</dbReference>
<dbReference type="eggNOG" id="COG1309">
    <property type="taxonomic scope" value="Bacteria"/>
</dbReference>
<organism evidence="6 7">
    <name type="scientific">Kutzneria albida DSM 43870</name>
    <dbReference type="NCBI Taxonomy" id="1449976"/>
    <lineage>
        <taxon>Bacteria</taxon>
        <taxon>Bacillati</taxon>
        <taxon>Actinomycetota</taxon>
        <taxon>Actinomycetes</taxon>
        <taxon>Pseudonocardiales</taxon>
        <taxon>Pseudonocardiaceae</taxon>
        <taxon>Kutzneria</taxon>
    </lineage>
</organism>
<dbReference type="Gene3D" id="1.10.357.10">
    <property type="entry name" value="Tetracycline Repressor, domain 2"/>
    <property type="match status" value="1"/>
</dbReference>
<evidence type="ECO:0000256" key="2">
    <source>
        <dbReference type="ARBA" id="ARBA00023125"/>
    </source>
</evidence>
<dbReference type="STRING" id="1449976.KALB_6212"/>
<dbReference type="EMBL" id="CP007155">
    <property type="protein sequence ID" value="AHH99572.1"/>
    <property type="molecule type" value="Genomic_DNA"/>
</dbReference>
<evidence type="ECO:0000313" key="6">
    <source>
        <dbReference type="EMBL" id="AHH99572.1"/>
    </source>
</evidence>
<keyword evidence="7" id="KW-1185">Reference proteome</keyword>
<reference evidence="6 7" key="1">
    <citation type="journal article" date="2014" name="BMC Genomics">
        <title>Complete genome sequence of producer of the glycopeptide antibiotic Aculeximycin Kutzneria albida DSM 43870T, a representative of minor genus of Pseudonocardiaceae.</title>
        <authorList>
            <person name="Rebets Y."/>
            <person name="Tokovenko B."/>
            <person name="Lushchyk I."/>
            <person name="Ruckert C."/>
            <person name="Zaburannyi N."/>
            <person name="Bechthold A."/>
            <person name="Kalinowski J."/>
            <person name="Luzhetskyy A."/>
        </authorList>
    </citation>
    <scope>NUCLEOTIDE SEQUENCE [LARGE SCALE GENOMIC DNA]</scope>
    <source>
        <strain evidence="6">DSM 43870</strain>
    </source>
</reference>
<protein>
    <recommendedName>
        <fullName evidence="5">HTH tetR-type domain-containing protein</fullName>
    </recommendedName>
</protein>
<proteinExistence type="predicted"/>
<dbReference type="Pfam" id="PF02909">
    <property type="entry name" value="TetR_C_1"/>
    <property type="match status" value="1"/>
</dbReference>
<keyword evidence="2 4" id="KW-0238">DNA-binding</keyword>
<dbReference type="GO" id="GO:0000976">
    <property type="term" value="F:transcription cis-regulatory region binding"/>
    <property type="evidence" value="ECO:0007669"/>
    <property type="project" value="TreeGrafter"/>
</dbReference>
<evidence type="ECO:0000256" key="1">
    <source>
        <dbReference type="ARBA" id="ARBA00023015"/>
    </source>
</evidence>
<dbReference type="Pfam" id="PF00440">
    <property type="entry name" value="TetR_N"/>
    <property type="match status" value="1"/>
</dbReference>
<dbReference type="InterPro" id="IPR050109">
    <property type="entry name" value="HTH-type_TetR-like_transc_reg"/>
</dbReference>
<dbReference type="GO" id="GO:0045892">
    <property type="term" value="P:negative regulation of DNA-templated transcription"/>
    <property type="evidence" value="ECO:0007669"/>
    <property type="project" value="InterPro"/>
</dbReference>
<dbReference type="PROSITE" id="PS50977">
    <property type="entry name" value="HTH_TETR_2"/>
    <property type="match status" value="1"/>
</dbReference>
<feature type="domain" description="HTH tetR-type" evidence="5">
    <location>
        <begin position="12"/>
        <end position="72"/>
    </location>
</feature>
<dbReference type="PANTHER" id="PTHR30055:SF151">
    <property type="entry name" value="TRANSCRIPTIONAL REGULATORY PROTEIN"/>
    <property type="match status" value="1"/>
</dbReference>
<dbReference type="KEGG" id="kal:KALB_6212"/>
<feature type="DNA-binding region" description="H-T-H motif" evidence="4">
    <location>
        <begin position="35"/>
        <end position="54"/>
    </location>
</feature>
<accession>W5WFF1</accession>
<sequence length="199" mass="21778">MRVVTPEANRPRLSRDLIVAAARSVADSTGLDSLTLREVARELGTGQASLYRHIADRRELLGLLADDLALGFPLADPALPPRERLPALWQSLHGYLSRHRWAARVIVDGEHTSRNAVPFVDSLLDCSAAVGMGPALAMRTYQAVYNLLLGYLLNEHPMGHDREGGQRPLPGWHVAGGQDAFCWAMRCLLDGVLEGRGDL</sequence>
<evidence type="ECO:0000256" key="3">
    <source>
        <dbReference type="ARBA" id="ARBA00023163"/>
    </source>
</evidence>
<name>W5WFF1_9PSEU</name>
<evidence type="ECO:0000259" key="5">
    <source>
        <dbReference type="PROSITE" id="PS50977"/>
    </source>
</evidence>
<keyword evidence="1" id="KW-0805">Transcription regulation</keyword>
<dbReference type="PANTHER" id="PTHR30055">
    <property type="entry name" value="HTH-TYPE TRANSCRIPTIONAL REGULATOR RUTR"/>
    <property type="match status" value="1"/>
</dbReference>